<keyword evidence="2" id="KW-0813">Transport</keyword>
<evidence type="ECO:0000256" key="4">
    <source>
        <dbReference type="ARBA" id="ARBA00022692"/>
    </source>
</evidence>
<dbReference type="EMBL" id="DRBW01000027">
    <property type="protein sequence ID" value="HDM89725.1"/>
    <property type="molecule type" value="Genomic_DNA"/>
</dbReference>
<protein>
    <recommendedName>
        <fullName evidence="9">Cobalamin biosynthesis protein CbiM</fullName>
    </recommendedName>
</protein>
<dbReference type="GO" id="GO:0005886">
    <property type="term" value="C:plasma membrane"/>
    <property type="evidence" value="ECO:0007669"/>
    <property type="project" value="UniProtKB-SubCell"/>
</dbReference>
<feature type="transmembrane region" description="Helical" evidence="7">
    <location>
        <begin position="51"/>
        <end position="76"/>
    </location>
</feature>
<organism evidence="8">
    <name type="scientific">candidate division WOR-3 bacterium</name>
    <dbReference type="NCBI Taxonomy" id="2052148"/>
    <lineage>
        <taxon>Bacteria</taxon>
        <taxon>Bacteria division WOR-3</taxon>
    </lineage>
</organism>
<gene>
    <name evidence="8" type="ORF">ENG67_00770</name>
</gene>
<evidence type="ECO:0000256" key="7">
    <source>
        <dbReference type="SAM" id="Phobius"/>
    </source>
</evidence>
<keyword evidence="5 7" id="KW-1133">Transmembrane helix</keyword>
<comment type="caution">
    <text evidence="8">The sequence shown here is derived from an EMBL/GenBank/DDBJ whole genome shotgun (WGS) entry which is preliminary data.</text>
</comment>
<dbReference type="Gene3D" id="1.10.1760.20">
    <property type="match status" value="1"/>
</dbReference>
<sequence length="118" mass="12049">MAAVFLLEALLFQHGGILALGVNLLNMGFVGAFGGYFLYRAGGSTPLSAGLAALLTVEISSVLCALELSISGVVSLGTTLPAMALAHLISGTIEGIVTFSLLSFLIRGAPEILKGEKI</sequence>
<feature type="transmembrane region" description="Helical" evidence="7">
    <location>
        <begin position="16"/>
        <end position="39"/>
    </location>
</feature>
<evidence type="ECO:0000256" key="2">
    <source>
        <dbReference type="ARBA" id="ARBA00022448"/>
    </source>
</evidence>
<dbReference type="Pfam" id="PF01891">
    <property type="entry name" value="CbiM"/>
    <property type="match status" value="1"/>
</dbReference>
<name>A0A7C0X9Y2_UNCW3</name>
<comment type="subcellular location">
    <subcellularLocation>
        <location evidence="1">Cell membrane</location>
        <topology evidence="1">Multi-pass membrane protein</topology>
    </subcellularLocation>
</comment>
<keyword evidence="3" id="KW-1003">Cell membrane</keyword>
<dbReference type="PANTHER" id="PTHR34229:SF1">
    <property type="entry name" value="METAL TRANSPORT PROTEIN HI_1621-RELATED"/>
    <property type="match status" value="1"/>
</dbReference>
<evidence type="ECO:0000256" key="6">
    <source>
        <dbReference type="ARBA" id="ARBA00023136"/>
    </source>
</evidence>
<reference evidence="8" key="1">
    <citation type="journal article" date="2020" name="mSystems">
        <title>Genome- and Community-Level Interaction Insights into Carbon Utilization and Element Cycling Functions of Hydrothermarchaeota in Hydrothermal Sediment.</title>
        <authorList>
            <person name="Zhou Z."/>
            <person name="Liu Y."/>
            <person name="Xu W."/>
            <person name="Pan J."/>
            <person name="Luo Z.H."/>
            <person name="Li M."/>
        </authorList>
    </citation>
    <scope>NUCLEOTIDE SEQUENCE [LARGE SCALE GENOMIC DNA]</scope>
    <source>
        <strain evidence="8">HyVt-237</strain>
    </source>
</reference>
<feature type="transmembrane region" description="Helical" evidence="7">
    <location>
        <begin position="82"/>
        <end position="106"/>
    </location>
</feature>
<dbReference type="PANTHER" id="PTHR34229">
    <property type="entry name" value="METAL TRANSPORT PROTEIN HI_1621-RELATED"/>
    <property type="match status" value="1"/>
</dbReference>
<dbReference type="Proteomes" id="UP000885931">
    <property type="component" value="Unassembled WGS sequence"/>
</dbReference>
<dbReference type="AlphaFoldDB" id="A0A7C0X9Y2"/>
<dbReference type="InterPro" id="IPR002751">
    <property type="entry name" value="CbiM/NikMN"/>
</dbReference>
<keyword evidence="4 7" id="KW-0812">Transmembrane</keyword>
<accession>A0A7C0X9Y2</accession>
<evidence type="ECO:0000256" key="3">
    <source>
        <dbReference type="ARBA" id="ARBA00022475"/>
    </source>
</evidence>
<evidence type="ECO:0008006" key="9">
    <source>
        <dbReference type="Google" id="ProtNLM"/>
    </source>
</evidence>
<evidence type="ECO:0000313" key="8">
    <source>
        <dbReference type="EMBL" id="HDM89725.1"/>
    </source>
</evidence>
<keyword evidence="6 7" id="KW-0472">Membrane</keyword>
<dbReference type="GO" id="GO:0000041">
    <property type="term" value="P:transition metal ion transport"/>
    <property type="evidence" value="ECO:0007669"/>
    <property type="project" value="InterPro"/>
</dbReference>
<evidence type="ECO:0000256" key="5">
    <source>
        <dbReference type="ARBA" id="ARBA00022989"/>
    </source>
</evidence>
<proteinExistence type="predicted"/>
<evidence type="ECO:0000256" key="1">
    <source>
        <dbReference type="ARBA" id="ARBA00004651"/>
    </source>
</evidence>